<dbReference type="CDD" id="cd03057">
    <property type="entry name" value="GST_N_Beta"/>
    <property type="match status" value="1"/>
</dbReference>
<dbReference type="Gene3D" id="1.20.1050.10">
    <property type="match status" value="1"/>
</dbReference>
<reference evidence="3 4" key="1">
    <citation type="journal article" date="2008" name="Int. J. Syst. Evol. Microbiol.">
        <title>Neptunomonas japonica sp. nov., an Osedax japonicus symbiont-like bacterium isolated from sediment adjacent to sperm whale carcasses off Kagoshima, Japan.</title>
        <authorList>
            <person name="Miyazaki M."/>
            <person name="Nogi Y."/>
            <person name="Fujiwara Y."/>
            <person name="Kawato M."/>
            <person name="Kubokawa K."/>
            <person name="Horikoshi K."/>
        </authorList>
    </citation>
    <scope>NUCLEOTIDE SEQUENCE [LARGE SCALE GENOMIC DNA]</scope>
    <source>
        <strain evidence="3 4">JAMM 1380</strain>
    </source>
</reference>
<dbReference type="InterPro" id="IPR036282">
    <property type="entry name" value="Glutathione-S-Trfase_C_sf"/>
</dbReference>
<dbReference type="SUPFAM" id="SSF52833">
    <property type="entry name" value="Thioredoxin-like"/>
    <property type="match status" value="1"/>
</dbReference>
<sequence>MYTLYYSPGACSLATQVVIHELGQAVEIIDKQQVSDFSVINPAGMVPVLVDNGKTLLEGAAVMLYLLNKHQNTMLPATGRGREQAIQNIMFANATMHPAYNRLFFIAQHITDEKTKQLAFDAAAQAITGLWEIVEQQLATQDFLGGDQPCAADIMLTVYSRWGASFPVKISLGQSTKKMLNVVQAMASFKRAIDAEQRQSAA</sequence>
<dbReference type="AlphaFoldDB" id="A0A7R6PJ16"/>
<gene>
    <name evidence="3" type="ORF">NEJAP_2057</name>
</gene>
<dbReference type="InterPro" id="IPR036249">
    <property type="entry name" value="Thioredoxin-like_sf"/>
</dbReference>
<dbReference type="SFLD" id="SFLDS00019">
    <property type="entry name" value="Glutathione_Transferase_(cytos"/>
    <property type="match status" value="1"/>
</dbReference>
<dbReference type="PROSITE" id="PS50404">
    <property type="entry name" value="GST_NTER"/>
    <property type="match status" value="1"/>
</dbReference>
<name>A0A7R6PJ16_9GAMM</name>
<dbReference type="KEGG" id="njp:NEJAP_2057"/>
<dbReference type="Gene3D" id="3.40.30.10">
    <property type="entry name" value="Glutaredoxin"/>
    <property type="match status" value="1"/>
</dbReference>
<evidence type="ECO:0000313" key="4">
    <source>
        <dbReference type="Proteomes" id="UP000595332"/>
    </source>
</evidence>
<accession>A0A7R6PJ16</accession>
<dbReference type="PANTHER" id="PTHR44051">
    <property type="entry name" value="GLUTATHIONE S-TRANSFERASE-RELATED"/>
    <property type="match status" value="1"/>
</dbReference>
<keyword evidence="4" id="KW-1185">Reference proteome</keyword>
<evidence type="ECO:0000259" key="2">
    <source>
        <dbReference type="PROSITE" id="PS50405"/>
    </source>
</evidence>
<dbReference type="InterPro" id="IPR040079">
    <property type="entry name" value="Glutathione_S-Trfase"/>
</dbReference>
<dbReference type="RefSeq" id="WP_201347229.1">
    <property type="nucleotide sequence ID" value="NZ_AP014546.1"/>
</dbReference>
<protein>
    <submittedName>
        <fullName evidence="3">Glutathione S-transferase</fullName>
        <ecNumber evidence="3">2.5.1.18</ecNumber>
    </submittedName>
</protein>
<dbReference type="EC" id="2.5.1.18" evidence="3"/>
<dbReference type="PANTHER" id="PTHR44051:SF8">
    <property type="entry name" value="GLUTATHIONE S-TRANSFERASE GSTA"/>
    <property type="match status" value="1"/>
</dbReference>
<dbReference type="InterPro" id="IPR004045">
    <property type="entry name" value="Glutathione_S-Trfase_N"/>
</dbReference>
<dbReference type="EMBL" id="AP014546">
    <property type="protein sequence ID" value="BBB30006.1"/>
    <property type="molecule type" value="Genomic_DNA"/>
</dbReference>
<evidence type="ECO:0000313" key="3">
    <source>
        <dbReference type="EMBL" id="BBB30006.1"/>
    </source>
</evidence>
<organism evidence="3 4">
    <name type="scientific">Neptunomonas japonica JAMM 1380</name>
    <dbReference type="NCBI Taxonomy" id="1441457"/>
    <lineage>
        <taxon>Bacteria</taxon>
        <taxon>Pseudomonadati</taxon>
        <taxon>Pseudomonadota</taxon>
        <taxon>Gammaproteobacteria</taxon>
        <taxon>Oceanospirillales</taxon>
        <taxon>Oceanospirillaceae</taxon>
        <taxon>Neptunomonas</taxon>
    </lineage>
</organism>
<dbReference type="PROSITE" id="PS50405">
    <property type="entry name" value="GST_CTER"/>
    <property type="match status" value="1"/>
</dbReference>
<evidence type="ECO:0000259" key="1">
    <source>
        <dbReference type="PROSITE" id="PS50404"/>
    </source>
</evidence>
<proteinExistence type="predicted"/>
<dbReference type="InterPro" id="IPR010987">
    <property type="entry name" value="Glutathione-S-Trfase_C-like"/>
</dbReference>
<dbReference type="SUPFAM" id="SSF47616">
    <property type="entry name" value="GST C-terminal domain-like"/>
    <property type="match status" value="1"/>
</dbReference>
<dbReference type="Proteomes" id="UP000595332">
    <property type="component" value="Chromosome"/>
</dbReference>
<feature type="domain" description="GST C-terminal" evidence="2">
    <location>
        <begin position="78"/>
        <end position="202"/>
    </location>
</feature>
<dbReference type="SFLD" id="SFLDG00358">
    <property type="entry name" value="Main_(cytGST)"/>
    <property type="match status" value="1"/>
</dbReference>
<dbReference type="Pfam" id="PF02798">
    <property type="entry name" value="GST_N"/>
    <property type="match status" value="1"/>
</dbReference>
<feature type="domain" description="GST N-terminal" evidence="1">
    <location>
        <begin position="1"/>
        <end position="74"/>
    </location>
</feature>
<keyword evidence="3" id="KW-0808">Transferase</keyword>
<dbReference type="GO" id="GO:0004364">
    <property type="term" value="F:glutathione transferase activity"/>
    <property type="evidence" value="ECO:0007669"/>
    <property type="project" value="UniProtKB-EC"/>
</dbReference>